<proteinExistence type="predicted"/>
<evidence type="ECO:0000313" key="3">
    <source>
        <dbReference type="Proteomes" id="UP000094444"/>
    </source>
</evidence>
<keyword evidence="3" id="KW-1185">Reference proteome</keyword>
<organism evidence="2 3">
    <name type="scientific">Diaporthe helianthi</name>
    <dbReference type="NCBI Taxonomy" id="158607"/>
    <lineage>
        <taxon>Eukaryota</taxon>
        <taxon>Fungi</taxon>
        <taxon>Dikarya</taxon>
        <taxon>Ascomycota</taxon>
        <taxon>Pezizomycotina</taxon>
        <taxon>Sordariomycetes</taxon>
        <taxon>Sordariomycetidae</taxon>
        <taxon>Diaporthales</taxon>
        <taxon>Diaporthaceae</taxon>
        <taxon>Diaporthe</taxon>
    </lineage>
</organism>
<name>A0A2P5I4F5_DIAHE</name>
<evidence type="ECO:0000256" key="1">
    <source>
        <dbReference type="SAM" id="MobiDB-lite"/>
    </source>
</evidence>
<dbReference type="InParanoid" id="A0A2P5I4F5"/>
<dbReference type="Proteomes" id="UP000094444">
    <property type="component" value="Unassembled WGS sequence"/>
</dbReference>
<dbReference type="EMBL" id="MAVT02000273">
    <property type="protein sequence ID" value="POS77407.1"/>
    <property type="molecule type" value="Genomic_DNA"/>
</dbReference>
<sequence>MSLTTGQPLAGHFHSLFSFCFEQNNGEAHTGGGLADPCQREASDGHARLGPSFPVETPPRVARMLRLWAGARLGPEDDDDDDDEDVVDMSIQARVDDRSSFPMGIQFG</sequence>
<feature type="compositionally biased region" description="Basic and acidic residues" evidence="1">
    <location>
        <begin position="38"/>
        <end position="47"/>
    </location>
</feature>
<feature type="region of interest" description="Disordered" evidence="1">
    <location>
        <begin position="28"/>
        <end position="55"/>
    </location>
</feature>
<dbReference type="AlphaFoldDB" id="A0A2P5I4F5"/>
<evidence type="ECO:0000313" key="2">
    <source>
        <dbReference type="EMBL" id="POS77407.1"/>
    </source>
</evidence>
<comment type="caution">
    <text evidence="2">The sequence shown here is derived from an EMBL/GenBank/DDBJ whole genome shotgun (WGS) entry which is preliminary data.</text>
</comment>
<protein>
    <submittedName>
        <fullName evidence="2">Uncharacterized protein</fullName>
    </submittedName>
</protein>
<accession>A0A2P5I4F5</accession>
<gene>
    <name evidence="2" type="ORF">DHEL01_v204209</name>
</gene>
<reference evidence="2" key="1">
    <citation type="submission" date="2017-09" db="EMBL/GenBank/DDBJ databases">
        <title>Polyketide synthases of a Diaporthe helianthi virulent isolate.</title>
        <authorList>
            <person name="Baroncelli R."/>
        </authorList>
    </citation>
    <scope>NUCLEOTIDE SEQUENCE [LARGE SCALE GENOMIC DNA]</scope>
    <source>
        <strain evidence="2">7/96</strain>
    </source>
</reference>